<feature type="transmembrane region" description="Helical" evidence="1">
    <location>
        <begin position="29"/>
        <end position="48"/>
    </location>
</feature>
<evidence type="ECO:0000313" key="2">
    <source>
        <dbReference type="EMBL" id="KGR78779.1"/>
    </source>
</evidence>
<keyword evidence="1" id="KW-1133">Transmembrane helix</keyword>
<dbReference type="STRING" id="1384057.CD33_00930"/>
<accession>A0A0A3I270</accession>
<protein>
    <submittedName>
        <fullName evidence="2">Membrane protein</fullName>
    </submittedName>
</protein>
<keyword evidence="3" id="KW-1185">Reference proteome</keyword>
<keyword evidence="1" id="KW-0472">Membrane</keyword>
<dbReference type="Proteomes" id="UP000030408">
    <property type="component" value="Unassembled WGS sequence"/>
</dbReference>
<keyword evidence="1" id="KW-0812">Transmembrane</keyword>
<dbReference type="OrthoDB" id="9813911at2"/>
<dbReference type="InterPro" id="IPR025356">
    <property type="entry name" value="DUF4260"/>
</dbReference>
<dbReference type="eggNOG" id="ENOG5032SZF">
    <property type="taxonomic scope" value="Bacteria"/>
</dbReference>
<proteinExistence type="predicted"/>
<dbReference type="Pfam" id="PF14079">
    <property type="entry name" value="DUF4260"/>
    <property type="match status" value="1"/>
</dbReference>
<comment type="caution">
    <text evidence="2">The sequence shown here is derived from an EMBL/GenBank/DDBJ whole genome shotgun (WGS) entry which is preliminary data.</text>
</comment>
<dbReference type="EMBL" id="JPVO01000029">
    <property type="protein sequence ID" value="KGR78779.1"/>
    <property type="molecule type" value="Genomic_DNA"/>
</dbReference>
<dbReference type="RefSeq" id="WP_036197236.1">
    <property type="nucleotide sequence ID" value="NZ_AVCY01000027.1"/>
</dbReference>
<reference evidence="2 3" key="1">
    <citation type="submission" date="2014-02" db="EMBL/GenBank/DDBJ databases">
        <title>Draft genome sequence of Lysinibacillus sinduriensis JCM 15800.</title>
        <authorList>
            <person name="Zhang F."/>
            <person name="Wang G."/>
            <person name="Zhang L."/>
        </authorList>
    </citation>
    <scope>NUCLEOTIDE SEQUENCE [LARGE SCALE GENOMIC DNA]</scope>
    <source>
        <strain evidence="2 3">JCM 15800</strain>
    </source>
</reference>
<name>A0A0A3I270_9BACL</name>
<evidence type="ECO:0000256" key="1">
    <source>
        <dbReference type="SAM" id="Phobius"/>
    </source>
</evidence>
<feature type="transmembrane region" description="Helical" evidence="1">
    <location>
        <begin position="7"/>
        <end position="23"/>
    </location>
</feature>
<dbReference type="AlphaFoldDB" id="A0A0A3I270"/>
<sequence length="117" mass="13425">MSLRKLISIEYAIGFIICLLFYIHLEYSILLFILLLLVPDITMLGYLFNNKIGAIVYNFGHSLIVPAILLVLAFLTESSSLLMLVIIWLAHIYLDRSMGFGLKYNNAFKETHLQKID</sequence>
<organism evidence="2 3">
    <name type="scientific">Ureibacillus sinduriensis BLB-1 = JCM 15800</name>
    <dbReference type="NCBI Taxonomy" id="1384057"/>
    <lineage>
        <taxon>Bacteria</taxon>
        <taxon>Bacillati</taxon>
        <taxon>Bacillota</taxon>
        <taxon>Bacilli</taxon>
        <taxon>Bacillales</taxon>
        <taxon>Caryophanaceae</taxon>
        <taxon>Ureibacillus</taxon>
    </lineage>
</organism>
<gene>
    <name evidence="2" type="ORF">CD33_00930</name>
</gene>
<evidence type="ECO:0000313" key="3">
    <source>
        <dbReference type="Proteomes" id="UP000030408"/>
    </source>
</evidence>